<comment type="similarity">
    <text evidence="2">Belongs to the peptidase M1 family.</text>
</comment>
<dbReference type="InterPro" id="IPR038502">
    <property type="entry name" value="M1_LTA-4_hydro/amino_C_sf"/>
</dbReference>
<gene>
    <name evidence="9" type="ORF">scyTo_0007451</name>
</gene>
<dbReference type="GO" id="GO:0006508">
    <property type="term" value="P:proteolysis"/>
    <property type="evidence" value="ECO:0007669"/>
    <property type="project" value="UniProtKB-KW"/>
</dbReference>
<dbReference type="Gene3D" id="1.25.40.320">
    <property type="entry name" value="Peptidase M1, leukotriene A4 hydrolase/aminopeptidase C-terminal domain"/>
    <property type="match status" value="1"/>
</dbReference>
<protein>
    <recommendedName>
        <fullName evidence="8">Peptidase M1 leukotriene A4 hydrolase/aminopeptidase C-terminal domain-containing protein</fullName>
    </recommendedName>
</protein>
<feature type="domain" description="Peptidase M1 leukotriene A4 hydrolase/aminopeptidase C-terminal" evidence="8">
    <location>
        <begin position="8"/>
        <end position="140"/>
    </location>
</feature>
<dbReference type="Pfam" id="PF09127">
    <property type="entry name" value="Leuk-A4-hydro_C"/>
    <property type="match status" value="1"/>
</dbReference>
<dbReference type="InterPro" id="IPR015211">
    <property type="entry name" value="Peptidase_M1_C"/>
</dbReference>
<evidence type="ECO:0000256" key="7">
    <source>
        <dbReference type="ARBA" id="ARBA00023049"/>
    </source>
</evidence>
<keyword evidence="6" id="KW-0862">Zinc</keyword>
<proteinExistence type="inferred from homology"/>
<keyword evidence="3" id="KW-0645">Protease</keyword>
<sequence length="158" mass="18481">MSSGRKCSTDGAVVDAQMHIYHFFWQKKLLPDQLVLLLELLFAVKSLSSRTLQWLQKHYCLREQDAEVRHRWCELVIKHKHTVAYGDLLIFLEQDQAMGVYLYGELMVNEDAKQQQLVHSQFKTKQQDYAGLKIINAGLFKYWQLLRELASIANLHSC</sequence>
<evidence type="ECO:0000256" key="5">
    <source>
        <dbReference type="ARBA" id="ARBA00022801"/>
    </source>
</evidence>
<dbReference type="GO" id="GO:0005730">
    <property type="term" value="C:nucleolus"/>
    <property type="evidence" value="ECO:0007669"/>
    <property type="project" value="InterPro"/>
</dbReference>
<name>A0A401NSH2_SCYTO</name>
<dbReference type="InterPro" id="IPR016024">
    <property type="entry name" value="ARM-type_fold"/>
</dbReference>
<dbReference type="PANTHER" id="PTHR46627:SF1">
    <property type="entry name" value="AMINOPEPTIDASE O"/>
    <property type="match status" value="1"/>
</dbReference>
<dbReference type="SUPFAM" id="SSF48371">
    <property type="entry name" value="ARM repeat"/>
    <property type="match status" value="1"/>
</dbReference>
<dbReference type="STRING" id="75743.A0A401NSH2"/>
<dbReference type="InterPro" id="IPR033577">
    <property type="entry name" value="AOPep"/>
</dbReference>
<keyword evidence="10" id="KW-1185">Reference proteome</keyword>
<dbReference type="EMBL" id="BFAA01002700">
    <property type="protein sequence ID" value="GCB63848.1"/>
    <property type="molecule type" value="Genomic_DNA"/>
</dbReference>
<dbReference type="OrthoDB" id="79562at2759"/>
<reference evidence="9 10" key="1">
    <citation type="journal article" date="2018" name="Nat. Ecol. Evol.">
        <title>Shark genomes provide insights into elasmobranch evolution and the origin of vertebrates.</title>
        <authorList>
            <person name="Hara Y"/>
            <person name="Yamaguchi K"/>
            <person name="Onimaru K"/>
            <person name="Kadota M"/>
            <person name="Koyanagi M"/>
            <person name="Keeley SD"/>
            <person name="Tatsumi K"/>
            <person name="Tanaka K"/>
            <person name="Motone F"/>
            <person name="Kageyama Y"/>
            <person name="Nozu R"/>
            <person name="Adachi N"/>
            <person name="Nishimura O"/>
            <person name="Nakagawa R"/>
            <person name="Tanegashima C"/>
            <person name="Kiyatake I"/>
            <person name="Matsumoto R"/>
            <person name="Murakumo K"/>
            <person name="Nishida K"/>
            <person name="Terakita A"/>
            <person name="Kuratani S"/>
            <person name="Sato K"/>
            <person name="Hyodo S Kuraku.S."/>
        </authorList>
    </citation>
    <scope>NUCLEOTIDE SEQUENCE [LARGE SCALE GENOMIC DNA]</scope>
</reference>
<evidence type="ECO:0000259" key="8">
    <source>
        <dbReference type="SMART" id="SM01263"/>
    </source>
</evidence>
<evidence type="ECO:0000313" key="10">
    <source>
        <dbReference type="Proteomes" id="UP000288216"/>
    </source>
</evidence>
<evidence type="ECO:0000256" key="2">
    <source>
        <dbReference type="ARBA" id="ARBA00010136"/>
    </source>
</evidence>
<evidence type="ECO:0000256" key="3">
    <source>
        <dbReference type="ARBA" id="ARBA00022670"/>
    </source>
</evidence>
<evidence type="ECO:0000256" key="4">
    <source>
        <dbReference type="ARBA" id="ARBA00022723"/>
    </source>
</evidence>
<accession>A0A401NSH2</accession>
<evidence type="ECO:0000256" key="1">
    <source>
        <dbReference type="ARBA" id="ARBA00001947"/>
    </source>
</evidence>
<keyword evidence="5" id="KW-0378">Hydrolase</keyword>
<dbReference type="GO" id="GO:0070006">
    <property type="term" value="F:metalloaminopeptidase activity"/>
    <property type="evidence" value="ECO:0007669"/>
    <property type="project" value="InterPro"/>
</dbReference>
<dbReference type="Proteomes" id="UP000288216">
    <property type="component" value="Unassembled WGS sequence"/>
</dbReference>
<keyword evidence="4" id="KW-0479">Metal-binding</keyword>
<comment type="caution">
    <text evidence="9">The sequence shown here is derived from an EMBL/GenBank/DDBJ whole genome shotgun (WGS) entry which is preliminary data.</text>
</comment>
<keyword evidence="7" id="KW-0482">Metalloprotease</keyword>
<evidence type="ECO:0000256" key="6">
    <source>
        <dbReference type="ARBA" id="ARBA00022833"/>
    </source>
</evidence>
<dbReference type="GO" id="GO:0008270">
    <property type="term" value="F:zinc ion binding"/>
    <property type="evidence" value="ECO:0007669"/>
    <property type="project" value="InterPro"/>
</dbReference>
<dbReference type="SMART" id="SM01263">
    <property type="entry name" value="Leuk-A4-hydro_C"/>
    <property type="match status" value="1"/>
</dbReference>
<dbReference type="PANTHER" id="PTHR46627">
    <property type="entry name" value="AMINOPEPTIDASE O"/>
    <property type="match status" value="1"/>
</dbReference>
<comment type="cofactor">
    <cofactor evidence="1">
        <name>Zn(2+)</name>
        <dbReference type="ChEBI" id="CHEBI:29105"/>
    </cofactor>
</comment>
<organism evidence="9 10">
    <name type="scientific">Scyliorhinus torazame</name>
    <name type="common">Cloudy catshark</name>
    <name type="synonym">Catulus torazame</name>
    <dbReference type="NCBI Taxonomy" id="75743"/>
    <lineage>
        <taxon>Eukaryota</taxon>
        <taxon>Metazoa</taxon>
        <taxon>Chordata</taxon>
        <taxon>Craniata</taxon>
        <taxon>Vertebrata</taxon>
        <taxon>Chondrichthyes</taxon>
        <taxon>Elasmobranchii</taxon>
        <taxon>Galeomorphii</taxon>
        <taxon>Galeoidea</taxon>
        <taxon>Carcharhiniformes</taxon>
        <taxon>Scyliorhinidae</taxon>
        <taxon>Scyliorhinus</taxon>
    </lineage>
</organism>
<evidence type="ECO:0000313" key="9">
    <source>
        <dbReference type="EMBL" id="GCB63848.1"/>
    </source>
</evidence>
<dbReference type="AlphaFoldDB" id="A0A401NSH2"/>